<dbReference type="CDD" id="cd04301">
    <property type="entry name" value="NAT_SF"/>
    <property type="match status" value="1"/>
</dbReference>
<proteinExistence type="predicted"/>
<comment type="caution">
    <text evidence="11">The sequence shown here is derived from an EMBL/GenBank/DDBJ whole genome shotgun (WGS) entry which is preliminary data.</text>
</comment>
<dbReference type="GO" id="GO:0046677">
    <property type="term" value="P:response to antibiotic"/>
    <property type="evidence" value="ECO:0007669"/>
    <property type="project" value="UniProtKB-KW"/>
</dbReference>
<reference evidence="11 12" key="1">
    <citation type="submission" date="2020-08" db="EMBL/GenBank/DDBJ databases">
        <title>Genomic Encyclopedia of Type Strains, Phase IV (KMG-IV): sequencing the most valuable type-strain genomes for metagenomic binning, comparative biology and taxonomic classification.</title>
        <authorList>
            <person name="Goeker M."/>
        </authorList>
    </citation>
    <scope>NUCLEOTIDE SEQUENCE [LARGE SCALE GENOMIC DNA]</scope>
    <source>
        <strain evidence="11 12">DSM 100734</strain>
    </source>
</reference>
<dbReference type="PROSITE" id="PS51186">
    <property type="entry name" value="GNAT"/>
    <property type="match status" value="1"/>
</dbReference>
<dbReference type="EC" id="2.3.1.82" evidence="2 9"/>
<evidence type="ECO:0000256" key="2">
    <source>
        <dbReference type="ARBA" id="ARBA00012888"/>
    </source>
</evidence>
<dbReference type="AlphaFoldDB" id="A0A7W9Y3B7"/>
<protein>
    <recommendedName>
        <fullName evidence="3 9">Aminoglycoside N(6')-acetyltransferase type 1</fullName>
        <ecNumber evidence="2 9">2.3.1.82</ecNumber>
    </recommendedName>
    <alternativeName>
        <fullName evidence="7 9">Aminoglycoside resistance protein</fullName>
    </alternativeName>
</protein>
<dbReference type="Gene3D" id="3.40.630.30">
    <property type="match status" value="1"/>
</dbReference>
<evidence type="ECO:0000256" key="4">
    <source>
        <dbReference type="ARBA" id="ARBA00022679"/>
    </source>
</evidence>
<evidence type="ECO:0000313" key="12">
    <source>
        <dbReference type="Proteomes" id="UP000547879"/>
    </source>
</evidence>
<dbReference type="InterPro" id="IPR050832">
    <property type="entry name" value="Bact_Acetyltransf"/>
</dbReference>
<evidence type="ECO:0000256" key="6">
    <source>
        <dbReference type="ARBA" id="ARBA00023315"/>
    </source>
</evidence>
<sequence length="147" mass="16098">MSFSIRRCDDADLAEWASLRHALWPNGSAEQHAEEIAAALPNGVLRGYLAIDGQGRGIGFAEVSIRRYANGSTQSPVPFLEGIWIAPAHRQHGIGRLLIDRISADCAAEGFVELCSDAEIGNIASHHAHESWGFAETERVVYFRKTL</sequence>
<keyword evidence="4 9" id="KW-0808">Transferase</keyword>
<keyword evidence="5 9" id="KW-0046">Antibiotic resistance</keyword>
<evidence type="ECO:0000256" key="3">
    <source>
        <dbReference type="ARBA" id="ARBA00017677"/>
    </source>
</evidence>
<comment type="catalytic activity">
    <reaction evidence="8 9">
        <text>kanamycin B + acetyl-CoA = N(6')-acetylkanamycin B + CoA + H(+)</text>
        <dbReference type="Rhea" id="RHEA:16449"/>
        <dbReference type="ChEBI" id="CHEBI:15378"/>
        <dbReference type="ChEBI" id="CHEBI:57287"/>
        <dbReference type="ChEBI" id="CHEBI:57288"/>
        <dbReference type="ChEBI" id="CHEBI:58390"/>
        <dbReference type="ChEBI" id="CHEBI:58549"/>
        <dbReference type="EC" id="2.3.1.82"/>
    </reaction>
</comment>
<gene>
    <name evidence="11" type="ORF">HNQ72_001049</name>
</gene>
<dbReference type="Pfam" id="PF00583">
    <property type="entry name" value="Acetyltransf_1"/>
    <property type="match status" value="1"/>
</dbReference>
<evidence type="ECO:0000256" key="8">
    <source>
        <dbReference type="ARBA" id="ARBA00048923"/>
    </source>
</evidence>
<dbReference type="EMBL" id="JACHEG010000001">
    <property type="protein sequence ID" value="MBB6161252.1"/>
    <property type="molecule type" value="Genomic_DNA"/>
</dbReference>
<accession>A0A7W9Y3B7</accession>
<evidence type="ECO:0000256" key="9">
    <source>
        <dbReference type="PIRNR" id="PIRNR000452"/>
    </source>
</evidence>
<dbReference type="Proteomes" id="UP000547879">
    <property type="component" value="Unassembled WGS sequence"/>
</dbReference>
<feature type="domain" description="N-acetyltransferase" evidence="10">
    <location>
        <begin position="3"/>
        <end position="147"/>
    </location>
</feature>
<dbReference type="PIRSF" id="PIRSF000452">
    <property type="entry name" value="6-N-acetyltransf"/>
    <property type="match status" value="1"/>
</dbReference>
<dbReference type="InterPro" id="IPR000182">
    <property type="entry name" value="GNAT_dom"/>
</dbReference>
<evidence type="ECO:0000259" key="10">
    <source>
        <dbReference type="PROSITE" id="PS51186"/>
    </source>
</evidence>
<organism evidence="11 12">
    <name type="scientific">Rhizobium wenxiniae</name>
    <dbReference type="NCBI Taxonomy" id="1737357"/>
    <lineage>
        <taxon>Bacteria</taxon>
        <taxon>Pseudomonadati</taxon>
        <taxon>Pseudomonadota</taxon>
        <taxon>Alphaproteobacteria</taxon>
        <taxon>Hyphomicrobiales</taxon>
        <taxon>Rhizobiaceae</taxon>
        <taxon>Rhizobium/Agrobacterium group</taxon>
        <taxon>Rhizobium</taxon>
    </lineage>
</organism>
<name>A0A7W9Y3B7_9HYPH</name>
<evidence type="ECO:0000256" key="7">
    <source>
        <dbReference type="ARBA" id="ARBA00029660"/>
    </source>
</evidence>
<keyword evidence="12" id="KW-1185">Reference proteome</keyword>
<evidence type="ECO:0000256" key="1">
    <source>
        <dbReference type="ARBA" id="ARBA00011738"/>
    </source>
</evidence>
<dbReference type="PANTHER" id="PTHR43877">
    <property type="entry name" value="AMINOALKYLPHOSPHONATE N-ACETYLTRANSFERASE-RELATED-RELATED"/>
    <property type="match status" value="1"/>
</dbReference>
<dbReference type="InterPro" id="IPR016181">
    <property type="entry name" value="Acyl_CoA_acyltransferase"/>
</dbReference>
<dbReference type="GO" id="GO:0047663">
    <property type="term" value="F:aminoglycoside 6'-N-acetyltransferase activity"/>
    <property type="evidence" value="ECO:0007669"/>
    <property type="project" value="UniProtKB-EC"/>
</dbReference>
<comment type="subunit">
    <text evidence="1 9">Homodimer.</text>
</comment>
<dbReference type="RefSeq" id="WP_183990164.1">
    <property type="nucleotide sequence ID" value="NZ_BMHW01000001.1"/>
</dbReference>
<dbReference type="SUPFAM" id="SSF55729">
    <property type="entry name" value="Acyl-CoA N-acyltransferases (Nat)"/>
    <property type="match status" value="1"/>
</dbReference>
<comment type="function">
    <text evidence="9">Catalyzes the transfer of an acetyl group from acetyl-CoA to the 6'-amino group of aminoglycoside molecules conferring resistance to antibiotics containing the purpurosamine ring.</text>
</comment>
<evidence type="ECO:0000313" key="11">
    <source>
        <dbReference type="EMBL" id="MBB6161252.1"/>
    </source>
</evidence>
<evidence type="ECO:0000256" key="5">
    <source>
        <dbReference type="ARBA" id="ARBA00023251"/>
    </source>
</evidence>
<keyword evidence="6 9" id="KW-0012">Acyltransferase</keyword>
<dbReference type="InterPro" id="IPR024170">
    <property type="entry name" value="Aminoglycoside_N6-AcTrfrase"/>
</dbReference>